<organism evidence="2">
    <name type="scientific">Magallana gigas</name>
    <name type="common">Pacific oyster</name>
    <name type="synonym">Crassostrea gigas</name>
    <dbReference type="NCBI Taxonomy" id="29159"/>
    <lineage>
        <taxon>Eukaryota</taxon>
        <taxon>Metazoa</taxon>
        <taxon>Spiralia</taxon>
        <taxon>Lophotrochozoa</taxon>
        <taxon>Mollusca</taxon>
        <taxon>Bivalvia</taxon>
        <taxon>Autobranchia</taxon>
        <taxon>Pteriomorphia</taxon>
        <taxon>Ostreida</taxon>
        <taxon>Ostreoidea</taxon>
        <taxon>Ostreidae</taxon>
        <taxon>Magallana</taxon>
    </lineage>
</organism>
<sequence length="59" mass="6225">MPAIARQEDQAIPTLLEDITAFATTPTGTSTTKCDGAVPQSPQNPRTPTNLTLGVEEDL</sequence>
<dbReference type="EMBL" id="JH817296">
    <property type="protein sequence ID" value="EKC34036.1"/>
    <property type="molecule type" value="Genomic_DNA"/>
</dbReference>
<feature type="compositionally biased region" description="Polar residues" evidence="1">
    <location>
        <begin position="40"/>
        <end position="52"/>
    </location>
</feature>
<evidence type="ECO:0000256" key="1">
    <source>
        <dbReference type="SAM" id="MobiDB-lite"/>
    </source>
</evidence>
<protein>
    <submittedName>
        <fullName evidence="2">Uncharacterized protein</fullName>
    </submittedName>
</protein>
<accession>K1RIL9</accession>
<gene>
    <name evidence="2" type="ORF">CGI_10021455</name>
</gene>
<name>K1RIL9_MAGGI</name>
<reference evidence="2" key="1">
    <citation type="journal article" date="2012" name="Nature">
        <title>The oyster genome reveals stress adaptation and complexity of shell formation.</title>
        <authorList>
            <person name="Zhang G."/>
            <person name="Fang X."/>
            <person name="Guo X."/>
            <person name="Li L."/>
            <person name="Luo R."/>
            <person name="Xu F."/>
            <person name="Yang P."/>
            <person name="Zhang L."/>
            <person name="Wang X."/>
            <person name="Qi H."/>
            <person name="Xiong Z."/>
            <person name="Que H."/>
            <person name="Xie Y."/>
            <person name="Holland P.W."/>
            <person name="Paps J."/>
            <person name="Zhu Y."/>
            <person name="Wu F."/>
            <person name="Chen Y."/>
            <person name="Wang J."/>
            <person name="Peng C."/>
            <person name="Meng J."/>
            <person name="Yang L."/>
            <person name="Liu J."/>
            <person name="Wen B."/>
            <person name="Zhang N."/>
            <person name="Huang Z."/>
            <person name="Zhu Q."/>
            <person name="Feng Y."/>
            <person name="Mount A."/>
            <person name="Hedgecock D."/>
            <person name="Xu Z."/>
            <person name="Liu Y."/>
            <person name="Domazet-Loso T."/>
            <person name="Du Y."/>
            <person name="Sun X."/>
            <person name="Zhang S."/>
            <person name="Liu B."/>
            <person name="Cheng P."/>
            <person name="Jiang X."/>
            <person name="Li J."/>
            <person name="Fan D."/>
            <person name="Wang W."/>
            <person name="Fu W."/>
            <person name="Wang T."/>
            <person name="Wang B."/>
            <person name="Zhang J."/>
            <person name="Peng Z."/>
            <person name="Li Y."/>
            <person name="Li N."/>
            <person name="Wang J."/>
            <person name="Chen M."/>
            <person name="He Y."/>
            <person name="Tan F."/>
            <person name="Song X."/>
            <person name="Zheng Q."/>
            <person name="Huang R."/>
            <person name="Yang H."/>
            <person name="Du X."/>
            <person name="Chen L."/>
            <person name="Yang M."/>
            <person name="Gaffney P.M."/>
            <person name="Wang S."/>
            <person name="Luo L."/>
            <person name="She Z."/>
            <person name="Ming Y."/>
            <person name="Huang W."/>
            <person name="Zhang S."/>
            <person name="Huang B."/>
            <person name="Zhang Y."/>
            <person name="Qu T."/>
            <person name="Ni P."/>
            <person name="Miao G."/>
            <person name="Wang J."/>
            <person name="Wang Q."/>
            <person name="Steinberg C.E."/>
            <person name="Wang H."/>
            <person name="Li N."/>
            <person name="Qian L."/>
            <person name="Zhang G."/>
            <person name="Li Y."/>
            <person name="Yang H."/>
            <person name="Liu X."/>
            <person name="Wang J."/>
            <person name="Yin Y."/>
            <person name="Wang J."/>
        </authorList>
    </citation>
    <scope>NUCLEOTIDE SEQUENCE [LARGE SCALE GENOMIC DNA]</scope>
    <source>
        <strain evidence="2">05x7-T-G4-1.051#20</strain>
    </source>
</reference>
<evidence type="ECO:0000313" key="2">
    <source>
        <dbReference type="EMBL" id="EKC34036.1"/>
    </source>
</evidence>
<dbReference type="HOGENOM" id="CLU_2963039_0_0_1"/>
<dbReference type="AlphaFoldDB" id="K1RIL9"/>
<feature type="region of interest" description="Disordered" evidence="1">
    <location>
        <begin position="24"/>
        <end position="59"/>
    </location>
</feature>
<dbReference type="InParanoid" id="K1RIL9"/>
<proteinExistence type="predicted"/>